<dbReference type="CDD" id="cd00761">
    <property type="entry name" value="Glyco_tranf_GTA_type"/>
    <property type="match status" value="1"/>
</dbReference>
<organism evidence="2 3">
    <name type="scientific">Hucho hucho</name>
    <name type="common">huchen</name>
    <dbReference type="NCBI Taxonomy" id="62062"/>
    <lineage>
        <taxon>Eukaryota</taxon>
        <taxon>Metazoa</taxon>
        <taxon>Chordata</taxon>
        <taxon>Craniata</taxon>
        <taxon>Vertebrata</taxon>
        <taxon>Euteleostomi</taxon>
        <taxon>Actinopterygii</taxon>
        <taxon>Neopterygii</taxon>
        <taxon>Teleostei</taxon>
        <taxon>Protacanthopterygii</taxon>
        <taxon>Salmoniformes</taxon>
        <taxon>Salmonidae</taxon>
        <taxon>Salmoninae</taxon>
        <taxon>Hucho</taxon>
    </lineage>
</organism>
<feature type="domain" description="Glycosyltransferase 2-like" evidence="1">
    <location>
        <begin position="7"/>
        <end position="99"/>
    </location>
</feature>
<accession>A0A4W5KSL9</accession>
<reference evidence="2" key="2">
    <citation type="submission" date="2025-08" db="UniProtKB">
        <authorList>
            <consortium name="Ensembl"/>
        </authorList>
    </citation>
    <scope>IDENTIFICATION</scope>
</reference>
<dbReference type="STRING" id="62062.ENSHHUP00000014239"/>
<proteinExistence type="predicted"/>
<dbReference type="PANTHER" id="PTHR22916">
    <property type="entry name" value="GLYCOSYLTRANSFERASE"/>
    <property type="match status" value="1"/>
</dbReference>
<evidence type="ECO:0000313" key="2">
    <source>
        <dbReference type="Ensembl" id="ENSHHUP00000014239.1"/>
    </source>
</evidence>
<evidence type="ECO:0000259" key="1">
    <source>
        <dbReference type="Pfam" id="PF00535"/>
    </source>
</evidence>
<dbReference type="AlphaFoldDB" id="A0A4W5KSL9"/>
<sequence>MQKNLVSIITPSFNSEKFIAETIVSVQNQTHINWEMIIVDDCSTDHTASIVERFIKNDGRIHLFRLDKNLGAGIARDIALSKAKGDYIAFLDADDLWKRKPIRCFYHGFPAFFESEEYLFLFRWCP</sequence>
<dbReference type="InterPro" id="IPR001173">
    <property type="entry name" value="Glyco_trans_2-like"/>
</dbReference>
<dbReference type="Gene3D" id="3.90.550.10">
    <property type="entry name" value="Spore Coat Polysaccharide Biosynthesis Protein SpsA, Chain A"/>
    <property type="match status" value="1"/>
</dbReference>
<keyword evidence="3" id="KW-1185">Reference proteome</keyword>
<dbReference type="Proteomes" id="UP000314982">
    <property type="component" value="Unassembled WGS sequence"/>
</dbReference>
<dbReference type="SUPFAM" id="SSF53448">
    <property type="entry name" value="Nucleotide-diphospho-sugar transferases"/>
    <property type="match status" value="1"/>
</dbReference>
<dbReference type="GeneTree" id="ENSGT00390000006933"/>
<dbReference type="Ensembl" id="ENSHHUT00000014716.1">
    <property type="protein sequence ID" value="ENSHHUP00000014239.1"/>
    <property type="gene ID" value="ENSHHUG00000008806.1"/>
</dbReference>
<evidence type="ECO:0000313" key="3">
    <source>
        <dbReference type="Proteomes" id="UP000314982"/>
    </source>
</evidence>
<dbReference type="GO" id="GO:0016758">
    <property type="term" value="F:hexosyltransferase activity"/>
    <property type="evidence" value="ECO:0007669"/>
    <property type="project" value="UniProtKB-ARBA"/>
</dbReference>
<dbReference type="InterPro" id="IPR029044">
    <property type="entry name" value="Nucleotide-diphossugar_trans"/>
</dbReference>
<name>A0A4W5KSL9_9TELE</name>
<reference evidence="2" key="3">
    <citation type="submission" date="2025-09" db="UniProtKB">
        <authorList>
            <consortium name="Ensembl"/>
        </authorList>
    </citation>
    <scope>IDENTIFICATION</scope>
</reference>
<reference evidence="3" key="1">
    <citation type="submission" date="2018-06" db="EMBL/GenBank/DDBJ databases">
        <title>Genome assembly of Danube salmon.</title>
        <authorList>
            <person name="Macqueen D.J."/>
            <person name="Gundappa M.K."/>
        </authorList>
    </citation>
    <scope>NUCLEOTIDE SEQUENCE [LARGE SCALE GENOMIC DNA]</scope>
</reference>
<dbReference type="PANTHER" id="PTHR22916:SF3">
    <property type="entry name" value="UDP-GLCNAC:BETAGAL BETA-1,3-N-ACETYLGLUCOSAMINYLTRANSFERASE-LIKE PROTEIN 1"/>
    <property type="match status" value="1"/>
</dbReference>
<dbReference type="Pfam" id="PF00535">
    <property type="entry name" value="Glycos_transf_2"/>
    <property type="match status" value="1"/>
</dbReference>
<protein>
    <recommendedName>
        <fullName evidence="1">Glycosyltransferase 2-like domain-containing protein</fullName>
    </recommendedName>
</protein>